<evidence type="ECO:0000313" key="6">
    <source>
        <dbReference type="Proteomes" id="UP001152523"/>
    </source>
</evidence>
<protein>
    <recommendedName>
        <fullName evidence="7">Pentatricopeptide repeat-containing protein</fullName>
    </recommendedName>
</protein>
<evidence type="ECO:0008006" key="7">
    <source>
        <dbReference type="Google" id="ProtNLM"/>
    </source>
</evidence>
<reference evidence="5" key="1">
    <citation type="submission" date="2022-07" db="EMBL/GenBank/DDBJ databases">
        <authorList>
            <person name="Macas J."/>
            <person name="Novak P."/>
            <person name="Neumann P."/>
        </authorList>
    </citation>
    <scope>NUCLEOTIDE SEQUENCE</scope>
</reference>
<evidence type="ECO:0000256" key="3">
    <source>
        <dbReference type="PROSITE-ProRule" id="PRU00708"/>
    </source>
</evidence>
<dbReference type="EMBL" id="CAMAPF010000112">
    <property type="protein sequence ID" value="CAH9101636.1"/>
    <property type="molecule type" value="Genomic_DNA"/>
</dbReference>
<evidence type="ECO:0000313" key="5">
    <source>
        <dbReference type="EMBL" id="CAH9128816.1"/>
    </source>
</evidence>
<comment type="caution">
    <text evidence="5">The sequence shown here is derived from an EMBL/GenBank/DDBJ whole genome shotgun (WGS) entry which is preliminary data.</text>
</comment>
<evidence type="ECO:0000256" key="2">
    <source>
        <dbReference type="ARBA" id="ARBA00022737"/>
    </source>
</evidence>
<proteinExistence type="inferred from homology"/>
<dbReference type="InterPro" id="IPR002885">
    <property type="entry name" value="PPR_rpt"/>
</dbReference>
<feature type="repeat" description="PPR" evidence="3">
    <location>
        <begin position="565"/>
        <end position="599"/>
    </location>
</feature>
<dbReference type="AlphaFoldDB" id="A0AAV0EZW3"/>
<dbReference type="Gene3D" id="1.25.40.10">
    <property type="entry name" value="Tetratricopeptide repeat domain"/>
    <property type="match status" value="5"/>
</dbReference>
<evidence type="ECO:0000256" key="1">
    <source>
        <dbReference type="ARBA" id="ARBA00007626"/>
    </source>
</evidence>
<organism evidence="5 6">
    <name type="scientific">Cuscuta epithymum</name>
    <dbReference type="NCBI Taxonomy" id="186058"/>
    <lineage>
        <taxon>Eukaryota</taxon>
        <taxon>Viridiplantae</taxon>
        <taxon>Streptophyta</taxon>
        <taxon>Embryophyta</taxon>
        <taxon>Tracheophyta</taxon>
        <taxon>Spermatophyta</taxon>
        <taxon>Magnoliopsida</taxon>
        <taxon>eudicotyledons</taxon>
        <taxon>Gunneridae</taxon>
        <taxon>Pentapetalae</taxon>
        <taxon>asterids</taxon>
        <taxon>lamiids</taxon>
        <taxon>Solanales</taxon>
        <taxon>Convolvulaceae</taxon>
        <taxon>Cuscuteae</taxon>
        <taxon>Cuscuta</taxon>
        <taxon>Cuscuta subgen. Cuscuta</taxon>
    </lineage>
</organism>
<keyword evidence="2" id="KW-0677">Repeat</keyword>
<dbReference type="PANTHER" id="PTHR47939:SF13">
    <property type="entry name" value="OS03G0201400 PROTEIN"/>
    <property type="match status" value="1"/>
</dbReference>
<feature type="repeat" description="PPR" evidence="3">
    <location>
        <begin position="636"/>
        <end position="670"/>
    </location>
</feature>
<feature type="repeat" description="PPR" evidence="3">
    <location>
        <begin position="601"/>
        <end position="635"/>
    </location>
</feature>
<name>A0AAV0EZW3_9ASTE</name>
<feature type="repeat" description="PPR" evidence="3">
    <location>
        <begin position="442"/>
        <end position="476"/>
    </location>
</feature>
<dbReference type="Pfam" id="PF12854">
    <property type="entry name" value="PPR_1"/>
    <property type="match status" value="2"/>
</dbReference>
<comment type="similarity">
    <text evidence="1">Belongs to the PPR family. P subfamily.</text>
</comment>
<dbReference type="Pfam" id="PF01535">
    <property type="entry name" value="PPR"/>
    <property type="match status" value="1"/>
</dbReference>
<feature type="repeat" description="PPR" evidence="3">
    <location>
        <begin position="232"/>
        <end position="266"/>
    </location>
</feature>
<dbReference type="Proteomes" id="UP001152523">
    <property type="component" value="Unassembled WGS sequence"/>
</dbReference>
<feature type="repeat" description="PPR" evidence="3">
    <location>
        <begin position="530"/>
        <end position="564"/>
    </location>
</feature>
<keyword evidence="6" id="KW-1185">Reference proteome</keyword>
<dbReference type="PANTHER" id="PTHR47939">
    <property type="entry name" value="MEMBRANE-ASSOCIATED SALT-INDUCIBLE PROTEIN-LIKE"/>
    <property type="match status" value="1"/>
</dbReference>
<feature type="repeat" description="PPR" evidence="3">
    <location>
        <begin position="267"/>
        <end position="301"/>
    </location>
</feature>
<feature type="repeat" description="PPR" evidence="3">
    <location>
        <begin position="495"/>
        <end position="529"/>
    </location>
</feature>
<dbReference type="InterPro" id="IPR011990">
    <property type="entry name" value="TPR-like_helical_dom_sf"/>
</dbReference>
<gene>
    <name evidence="4" type="ORF">CEPIT_LOCUS15693</name>
    <name evidence="5" type="ORF">CEPIT_LOCUS29367</name>
</gene>
<dbReference type="PROSITE" id="PS51375">
    <property type="entry name" value="PPR"/>
    <property type="match status" value="9"/>
</dbReference>
<sequence length="711" mass="80258">MAISFLCGRRSAISAQSLCSLASELPRGSSKPGRSKSFSDPTCCFRSSIGARTRAQKFTKNSIDILHISQILSRKDWCLLLNHEFRAKRVHLNPRSIISVLQNQQDPLLTLRFYTWVSNIDVSFAKNQQIRSVLANVLYRKGPILLSAGLVHDIQNSGHRINEDLFCVLIGSWGRLGLAKYSAQILEQLSFLGLNPTTRLYNAVIQASIQSNSLDLAYLKFQQMQVDGCFPDRFTYNILVHGVCKAGLMEEATRLVKQMEGLGFYPNVFTYTSLIDGFCNVSRVKDAFQMIETMKSRNVIPNEVTLRALVRGVFRHLPSIEAFEMLYGWIKKEHVFPKVVGDAIISCLFDNSLPMVAVDFLKKSLIWGYLPDNQTFNMTLICLIKRLKVDESCQLLDVFYKRGLKIGFDAYLLLIGTLYQMGRVEEGNLYVDQMFQAGLVSNTFSYNILIHSFCTNKMMYRASKALNDMMSLSTPSIPKKEFCLLKDGESNIRPNLVTFNTLIDGYCKLGDLTQARKLLVLLLGEGFKPDVLTFTSIINGLCKAHQIEDAFGCFREMSEWGVSANTITYNILIRALCFKGDVGRSIELLKKMEGIGEVSGGVLCFNALIQSLCRMNEIEQGKRVLKTMSRLGLRPDNYTYRAFIEALCRLGRFNEAKDLFVSMEVNGCLPDAHTCNSFIDLLVQSSRLEEAKDIFVTFSERGFPLKPIKLN</sequence>
<dbReference type="Pfam" id="PF13041">
    <property type="entry name" value="PPR_2"/>
    <property type="match status" value="3"/>
</dbReference>
<feature type="repeat" description="PPR" evidence="3">
    <location>
        <begin position="671"/>
        <end position="705"/>
    </location>
</feature>
<accession>A0AAV0EZW3</accession>
<dbReference type="EMBL" id="CAMAPF010000953">
    <property type="protein sequence ID" value="CAH9128816.1"/>
    <property type="molecule type" value="Genomic_DNA"/>
</dbReference>
<evidence type="ECO:0000313" key="4">
    <source>
        <dbReference type="EMBL" id="CAH9101636.1"/>
    </source>
</evidence>
<dbReference type="InterPro" id="IPR050667">
    <property type="entry name" value="PPR-containing_protein"/>
</dbReference>
<dbReference type="NCBIfam" id="TIGR00756">
    <property type="entry name" value="PPR"/>
    <property type="match status" value="8"/>
</dbReference>